<dbReference type="RefSeq" id="WP_339093098.1">
    <property type="nucleotide sequence ID" value="NZ_LR743508.1"/>
</dbReference>
<dbReference type="EMBL" id="LR743508">
    <property type="protein sequence ID" value="CAA2109153.1"/>
    <property type="molecule type" value="Genomic_DNA"/>
</dbReference>
<dbReference type="PROSITE" id="PS51063">
    <property type="entry name" value="HTH_CRP_2"/>
    <property type="match status" value="1"/>
</dbReference>
<accession>A0A679JSC4</accession>
<evidence type="ECO:0000259" key="4">
    <source>
        <dbReference type="PROSITE" id="PS51063"/>
    </source>
</evidence>
<dbReference type="InterPro" id="IPR036388">
    <property type="entry name" value="WH-like_DNA-bd_sf"/>
</dbReference>
<protein>
    <recommendedName>
        <fullName evidence="4">HTH crp-type domain-containing protein</fullName>
    </recommendedName>
</protein>
<organism evidence="5">
    <name type="scientific">Variovorax paradoxus</name>
    <dbReference type="NCBI Taxonomy" id="34073"/>
    <lineage>
        <taxon>Bacteria</taxon>
        <taxon>Pseudomonadati</taxon>
        <taxon>Pseudomonadota</taxon>
        <taxon>Betaproteobacteria</taxon>
        <taxon>Burkholderiales</taxon>
        <taxon>Comamonadaceae</taxon>
        <taxon>Variovorax</taxon>
    </lineage>
</organism>
<keyword evidence="1" id="KW-0805">Transcription regulation</keyword>
<dbReference type="SUPFAM" id="SSF46785">
    <property type="entry name" value="Winged helix' DNA-binding domain"/>
    <property type="match status" value="1"/>
</dbReference>
<evidence type="ECO:0000256" key="3">
    <source>
        <dbReference type="ARBA" id="ARBA00023163"/>
    </source>
</evidence>
<feature type="domain" description="HTH crp-type" evidence="4">
    <location>
        <begin position="146"/>
        <end position="212"/>
    </location>
</feature>
<dbReference type="GO" id="GO:0003677">
    <property type="term" value="F:DNA binding"/>
    <property type="evidence" value="ECO:0007669"/>
    <property type="project" value="UniProtKB-KW"/>
</dbReference>
<dbReference type="InterPro" id="IPR012318">
    <property type="entry name" value="HTH_CRP"/>
</dbReference>
<gene>
    <name evidence="5" type="ORF">VVAX_05424</name>
</gene>
<sequence length="234" mass="25310">MTTASADSDNALVELLPAADRANFIAHCEPVALKLGQVLHTPDSDTAFAYFPTRGFISVVAPLASTPGLEVGMVGNEGMVSAQLILGVGESPFRAVVQGAGDALRISASDLREQLGECPRLKAVLDRYVAVLIRQFATSAICVRYHAIRPRLARWLLMCQDRAHTDSFRMTHEFLAYMLGVRRAGVTQAAGALQAAGTIRYVRGTLTVLDRDGLERTACACYRADRLAFSSLLR</sequence>
<dbReference type="InterPro" id="IPR018490">
    <property type="entry name" value="cNMP-bd_dom_sf"/>
</dbReference>
<evidence type="ECO:0000256" key="2">
    <source>
        <dbReference type="ARBA" id="ARBA00023125"/>
    </source>
</evidence>
<dbReference type="SUPFAM" id="SSF51206">
    <property type="entry name" value="cAMP-binding domain-like"/>
    <property type="match status" value="1"/>
</dbReference>
<reference evidence="5" key="1">
    <citation type="submission" date="2019-12" db="EMBL/GenBank/DDBJ databases">
        <authorList>
            <person name="Cremers G."/>
        </authorList>
    </citation>
    <scope>NUCLEOTIDE SEQUENCE</scope>
    <source>
        <strain evidence="5">Vvax</strain>
    </source>
</reference>
<dbReference type="Gene3D" id="1.10.10.10">
    <property type="entry name" value="Winged helix-like DNA-binding domain superfamily/Winged helix DNA-binding domain"/>
    <property type="match status" value="1"/>
</dbReference>
<dbReference type="AlphaFoldDB" id="A0A679JSC4"/>
<dbReference type="InterPro" id="IPR036390">
    <property type="entry name" value="WH_DNA-bd_sf"/>
</dbReference>
<evidence type="ECO:0000256" key="1">
    <source>
        <dbReference type="ARBA" id="ARBA00023015"/>
    </source>
</evidence>
<dbReference type="InterPro" id="IPR014710">
    <property type="entry name" value="RmlC-like_jellyroll"/>
</dbReference>
<keyword evidence="3" id="KW-0804">Transcription</keyword>
<proteinExistence type="predicted"/>
<dbReference type="Gene3D" id="2.60.120.10">
    <property type="entry name" value="Jelly Rolls"/>
    <property type="match status" value="1"/>
</dbReference>
<evidence type="ECO:0000313" key="5">
    <source>
        <dbReference type="EMBL" id="CAA2109153.1"/>
    </source>
</evidence>
<keyword evidence="2" id="KW-0238">DNA-binding</keyword>
<dbReference type="GO" id="GO:0006355">
    <property type="term" value="P:regulation of DNA-templated transcription"/>
    <property type="evidence" value="ECO:0007669"/>
    <property type="project" value="InterPro"/>
</dbReference>
<name>A0A679JSC4_VARPD</name>
<dbReference type="Pfam" id="PF13545">
    <property type="entry name" value="HTH_Crp_2"/>
    <property type="match status" value="1"/>
</dbReference>